<name>A0ACB5T8C9_AMBMO</name>
<evidence type="ECO:0000313" key="1">
    <source>
        <dbReference type="EMBL" id="GME83624.1"/>
    </source>
</evidence>
<reference evidence="1" key="1">
    <citation type="submission" date="2023-04" db="EMBL/GenBank/DDBJ databases">
        <title>Ambrosiozyma monospora NBRC 10751.</title>
        <authorList>
            <person name="Ichikawa N."/>
            <person name="Sato H."/>
            <person name="Tonouchi N."/>
        </authorList>
    </citation>
    <scope>NUCLEOTIDE SEQUENCE</scope>
    <source>
        <strain evidence="1">NBRC 10751</strain>
    </source>
</reference>
<dbReference type="EMBL" id="BSXS01004872">
    <property type="protein sequence ID" value="GME83624.1"/>
    <property type="molecule type" value="Genomic_DNA"/>
</dbReference>
<organism evidence="1 2">
    <name type="scientific">Ambrosiozyma monospora</name>
    <name type="common">Yeast</name>
    <name type="synonym">Endomycopsis monosporus</name>
    <dbReference type="NCBI Taxonomy" id="43982"/>
    <lineage>
        <taxon>Eukaryota</taxon>
        <taxon>Fungi</taxon>
        <taxon>Dikarya</taxon>
        <taxon>Ascomycota</taxon>
        <taxon>Saccharomycotina</taxon>
        <taxon>Pichiomycetes</taxon>
        <taxon>Pichiales</taxon>
        <taxon>Pichiaceae</taxon>
        <taxon>Ambrosiozyma</taxon>
    </lineage>
</organism>
<keyword evidence="2" id="KW-1185">Reference proteome</keyword>
<comment type="caution">
    <text evidence="1">The sequence shown here is derived from an EMBL/GenBank/DDBJ whole genome shotgun (WGS) entry which is preliminary data.</text>
</comment>
<accession>A0ACB5T8C9</accession>
<gene>
    <name evidence="1" type="ORF">Amon02_000629100</name>
</gene>
<proteinExistence type="predicted"/>
<protein>
    <submittedName>
        <fullName evidence="1">Unnamed protein product</fullName>
    </submittedName>
</protein>
<sequence length="205" mass="22714">MKDSVSPFLTHHNDLVLDVQYDFYGRHLATCSADQRIKIFDLVENSDITNPTNNYIDPINGSPSAAAVAAVSASGKTTNTPNTVWTLNDSIKAHDSTIVKLDFAHPEFGQLLLSASFDRTVKIWQEQTGEFAGSDHRWQKLATLSDAHGPLYDACFLPSFMGLKCCSIASDGILRIYEALEPANLSKWSLCDEINYLLVPIEILY</sequence>
<dbReference type="Proteomes" id="UP001165064">
    <property type="component" value="Unassembled WGS sequence"/>
</dbReference>
<evidence type="ECO:0000313" key="2">
    <source>
        <dbReference type="Proteomes" id="UP001165064"/>
    </source>
</evidence>